<evidence type="ECO:0000256" key="5">
    <source>
        <dbReference type="ARBA" id="ARBA00023136"/>
    </source>
</evidence>
<sequence>MVATIAAPPGPRADRGRRRLPAAVRRSVQHGLILVAVALTVLLSAAVLAGLTALATTSVDSGAAERLAATPGAQVLATANFQAAGIAAADRDLRAASARVFGDVPQRTYLGLLDTTPVSVTGVSGGAGGGTDASVGPGGSALHPVAVQDAAAFGRLLSGRWPAGAGDAPASAFTSLPEVGAASGSTATVDAAVPEQLAQRLGLRPGSVLHIEDAFDRPMALRISGVYRASGAAGFWPGMAGDLSGATGAEQDLLLVSPAALNGSAALNGQLVAHWDVQADLAHLDTARLGGLHDRTRAFSGSQTALSVFQGRKPPLDGLTVVSGLPQAIDALAVPTVVARSALYLPTALLAALALTALVLTARQLTLHRRGELALQQARGAGTVRLLRFAAAEWAVTGIPAAVAAPFLAGLFQPGALGPAAWAASGVTLLVHGASVLLPVLPPLRLRIGRGARAAAAQRTGADLALLAIAGLGYLELRRHHTLTAAAVGDASGGLSVDPVLVLVPVVAGGAAALLLLRLLPLTSRLLDAFGRHRKGLVLPLAGWQLSRRSARNAGPVVLMCLAVSVGALATTALACLDRLAVDQAGFSVGADVRIDPTGSGSYPAAVLGSGYAALPGVTAVAPVTVASANLPGGATEDLVGTISGVAPGAGVSDGGLSGGGRSGTGASGAGGSGGGGSGAGGFGVVLPGRPGTLLLDETLVSDGDTAAPRLRLTLQDAAGLDSTVSTALPAADGARHVVRIPLEVPLSGGLSRSYPLTLTAITVAPEPDVAPARLRLTVHRVGGAGSVAGTGSAAGGGAGGSGDVWAAAVLPSGLGWADRTDDAKDATSGACLGVFTDGYQYGAPGVCSLSGGGTGGGGGADLLRADLSTGFRGSPAGADGLPAMTAMPTQPRMSLQIVAAPTGKPKPLPVRADAVALGDGRLSVGDSTTLDLGTGSGLPVTVVGEVATMPGLGRGQGHLVADQRQLAAALTAAGTPTQDPAFWWLTSRDSARTSAAAAVRPALGSAVTRAQAATALRTDPFRSGLRRVLALSRFLAPCFAVVGFTVHAVISTRERRREFALLRAMGIPVGRLSTLLGAEQLSIALFAVVPGALIGTALAGAVLPLVTVDDTGQPPYPPMRLVLPWADVALTALATAAAICLVVLALARLLARVDLVRVLRAGESG</sequence>
<reference evidence="10 11" key="1">
    <citation type="submission" date="2024-09" db="EMBL/GenBank/DDBJ databases">
        <authorList>
            <person name="Lee S.D."/>
        </authorList>
    </citation>
    <scope>NUCLEOTIDE SEQUENCE [LARGE SCALE GENOMIC DNA]</scope>
    <source>
        <strain evidence="10 11">N8-3</strain>
    </source>
</reference>
<feature type="transmembrane region" description="Helical" evidence="8">
    <location>
        <begin position="343"/>
        <end position="365"/>
    </location>
</feature>
<feature type="transmembrane region" description="Helical" evidence="8">
    <location>
        <begin position="421"/>
        <end position="444"/>
    </location>
</feature>
<feature type="transmembrane region" description="Helical" evidence="8">
    <location>
        <begin position="32"/>
        <end position="55"/>
    </location>
</feature>
<feature type="transmembrane region" description="Helical" evidence="8">
    <location>
        <begin position="557"/>
        <end position="575"/>
    </location>
</feature>
<feature type="transmembrane region" description="Helical" evidence="8">
    <location>
        <begin position="1082"/>
        <end position="1109"/>
    </location>
</feature>
<dbReference type="Pfam" id="PF02687">
    <property type="entry name" value="FtsX"/>
    <property type="match status" value="1"/>
</dbReference>
<organism evidence="10 11">
    <name type="scientific">Streptacidiphilus cavernicola</name>
    <dbReference type="NCBI Taxonomy" id="3342716"/>
    <lineage>
        <taxon>Bacteria</taxon>
        <taxon>Bacillati</taxon>
        <taxon>Actinomycetota</taxon>
        <taxon>Actinomycetes</taxon>
        <taxon>Kitasatosporales</taxon>
        <taxon>Streptomycetaceae</taxon>
        <taxon>Streptacidiphilus</taxon>
    </lineage>
</organism>
<evidence type="ECO:0000313" key="10">
    <source>
        <dbReference type="EMBL" id="MFC1420554.1"/>
    </source>
</evidence>
<protein>
    <submittedName>
        <fullName evidence="10">FtsX-like permease family protein</fullName>
    </submittedName>
</protein>
<evidence type="ECO:0000256" key="1">
    <source>
        <dbReference type="ARBA" id="ARBA00004651"/>
    </source>
</evidence>
<keyword evidence="2" id="KW-1003">Cell membrane</keyword>
<feature type="transmembrane region" description="Helical" evidence="8">
    <location>
        <begin position="500"/>
        <end position="520"/>
    </location>
</feature>
<evidence type="ECO:0000256" key="4">
    <source>
        <dbReference type="ARBA" id="ARBA00022989"/>
    </source>
</evidence>
<comment type="subcellular location">
    <subcellularLocation>
        <location evidence="1">Cell membrane</location>
        <topology evidence="1">Multi-pass membrane protein</topology>
    </subcellularLocation>
</comment>
<proteinExistence type="inferred from homology"/>
<feature type="transmembrane region" description="Helical" evidence="8">
    <location>
        <begin position="1031"/>
        <end position="1051"/>
    </location>
</feature>
<name>A0ABV6W3H9_9ACTN</name>
<evidence type="ECO:0000259" key="9">
    <source>
        <dbReference type="Pfam" id="PF02687"/>
    </source>
</evidence>
<dbReference type="InterPro" id="IPR003838">
    <property type="entry name" value="ABC3_permease_C"/>
</dbReference>
<accession>A0ABV6W3H9</accession>
<keyword evidence="11" id="KW-1185">Reference proteome</keyword>
<evidence type="ECO:0000313" key="11">
    <source>
        <dbReference type="Proteomes" id="UP001592531"/>
    </source>
</evidence>
<dbReference type="RefSeq" id="WP_380542013.1">
    <property type="nucleotide sequence ID" value="NZ_JBHFAB010000027.1"/>
</dbReference>
<dbReference type="InterPro" id="IPR050250">
    <property type="entry name" value="Macrolide_Exporter_MacB"/>
</dbReference>
<evidence type="ECO:0000256" key="7">
    <source>
        <dbReference type="SAM" id="MobiDB-lite"/>
    </source>
</evidence>
<comment type="caution">
    <text evidence="10">The sequence shown here is derived from an EMBL/GenBank/DDBJ whole genome shotgun (WGS) entry which is preliminary data.</text>
</comment>
<dbReference type="PANTHER" id="PTHR30572:SF4">
    <property type="entry name" value="ABC TRANSPORTER PERMEASE YTRF"/>
    <property type="match status" value="1"/>
</dbReference>
<feature type="transmembrane region" description="Helical" evidence="8">
    <location>
        <begin position="386"/>
        <end position="409"/>
    </location>
</feature>
<feature type="transmembrane region" description="Helical" evidence="8">
    <location>
        <begin position="1129"/>
        <end position="1152"/>
    </location>
</feature>
<keyword evidence="4 8" id="KW-1133">Transmembrane helix</keyword>
<feature type="region of interest" description="Disordered" evidence="7">
    <location>
        <begin position="654"/>
        <end position="675"/>
    </location>
</feature>
<dbReference type="PANTHER" id="PTHR30572">
    <property type="entry name" value="MEMBRANE COMPONENT OF TRANSPORTER-RELATED"/>
    <property type="match status" value="1"/>
</dbReference>
<feature type="transmembrane region" description="Helical" evidence="8">
    <location>
        <begin position="456"/>
        <end position="475"/>
    </location>
</feature>
<evidence type="ECO:0000256" key="8">
    <source>
        <dbReference type="SAM" id="Phobius"/>
    </source>
</evidence>
<evidence type="ECO:0000256" key="3">
    <source>
        <dbReference type="ARBA" id="ARBA00022692"/>
    </source>
</evidence>
<comment type="similarity">
    <text evidence="6">Belongs to the ABC-4 integral membrane protein family.</text>
</comment>
<keyword evidence="3 8" id="KW-0812">Transmembrane</keyword>
<dbReference type="Proteomes" id="UP001592531">
    <property type="component" value="Unassembled WGS sequence"/>
</dbReference>
<feature type="domain" description="ABC3 transporter permease C-terminal" evidence="9">
    <location>
        <begin position="1041"/>
        <end position="1153"/>
    </location>
</feature>
<gene>
    <name evidence="10" type="ORF">ACEZDE_28515</name>
</gene>
<keyword evidence="5 8" id="KW-0472">Membrane</keyword>
<dbReference type="EMBL" id="JBHFAB010000027">
    <property type="protein sequence ID" value="MFC1420554.1"/>
    <property type="molecule type" value="Genomic_DNA"/>
</dbReference>
<evidence type="ECO:0000256" key="6">
    <source>
        <dbReference type="ARBA" id="ARBA00038076"/>
    </source>
</evidence>
<evidence type="ECO:0000256" key="2">
    <source>
        <dbReference type="ARBA" id="ARBA00022475"/>
    </source>
</evidence>